<organism evidence="6 7">
    <name type="scientific">Cordylochernes scorpioides</name>
    <dbReference type="NCBI Taxonomy" id="51811"/>
    <lineage>
        <taxon>Eukaryota</taxon>
        <taxon>Metazoa</taxon>
        <taxon>Ecdysozoa</taxon>
        <taxon>Arthropoda</taxon>
        <taxon>Chelicerata</taxon>
        <taxon>Arachnida</taxon>
        <taxon>Pseudoscorpiones</taxon>
        <taxon>Cheliferoidea</taxon>
        <taxon>Chernetidae</taxon>
        <taxon>Cordylochernes</taxon>
    </lineage>
</organism>
<sequence>MVREKQVFQLAKTGVSREEPALVKALSGQRVARVVAGANHALALTWDCRVFSWGRNDHGQLGHSPNTSLVLSPHFVEVLSHGYVQVWDVVAGNTHTLLLGDLHTSHVAMYCCGQHADCCTGSATLQQLNLLKKTGLVTNVFAGGTYSGCLVDHHCRISVLHEFASSERRYLFQLQAILDRLLAGLLREGEVERWWGPLQHLVAVWADLVDLAAMTAYDLTLLVQGGQLSELSLLHSDWLDTYWEFASALGDLTAVGGLGSSKLLSPTLRTLAKDLLGDTVDLQRSNSELLFYVLHIPLRRVGEYVRLLTRLMATLSPQKAQDAELQQMITRWRHVSESINKEVQQAELTAKFWSNSPQKISDALLKPDRRFPVICATSVPTLARNATYTFIRHPSFRDATYCGMWLCGKMHGYGELNWQDGKQFVGKFKGNYQHGEGTLKVPHLNEGFTVYEGTWKEGKLNGYGKVTYHNGDVYEGYFQGGLRHGHGTMKQGQFPAAAAQLYIGEWNNNRRQGYGVLDNIRSGEKYMGMWHEDARHGTGMVVTIDGVYYEGNFYLDKLSGHGVMIFEDNTCFEGELGSGGMLNGKGTLYLSNGDKVDGHFAGVWSEGIKIAGTYQKNPGCTPVQTVLDSPGDPVRSKLSTFGQHCVPADQKWEDLFSHCRTTLGIIGVDERTDNARAWEAIAVTMTKRRKQPPKRRWHQKNGCDLLERIPSSLCVCECQVKVVFDSLVVSPAGIFHPILLPRLYPPLFTLYALHNEKADEHYWERLLKWNKQSDVALLAFLGVNPKFWPFPSAPSSPDLNQNSHKAVEPNVAANFLWTMDDLFPLFQYVVVRARIRHLGSEIHLVQDLMEPHLENGELGIMFTTLK</sequence>
<evidence type="ECO:0000313" key="6">
    <source>
        <dbReference type="EMBL" id="UYV83607.1"/>
    </source>
</evidence>
<dbReference type="SUPFAM" id="SSF82185">
    <property type="entry name" value="Histone H3 K4-specific methyltransferase SET7/9 N-terminal domain"/>
    <property type="match status" value="2"/>
</dbReference>
<dbReference type="SUPFAM" id="SSF109993">
    <property type="entry name" value="VPS9 domain"/>
    <property type="match status" value="1"/>
</dbReference>
<dbReference type="InterPro" id="IPR003409">
    <property type="entry name" value="MORN"/>
</dbReference>
<dbReference type="SMART" id="SM00698">
    <property type="entry name" value="MORN"/>
    <property type="match status" value="6"/>
</dbReference>
<dbReference type="EMBL" id="CP092885">
    <property type="protein sequence ID" value="UYV83607.1"/>
    <property type="molecule type" value="Genomic_DNA"/>
</dbReference>
<dbReference type="Gene3D" id="2.130.10.30">
    <property type="entry name" value="Regulator of chromosome condensation 1/beta-lactamase-inhibitor protein II"/>
    <property type="match status" value="1"/>
</dbReference>
<dbReference type="InterPro" id="IPR037191">
    <property type="entry name" value="VPS9_dom_sf"/>
</dbReference>
<dbReference type="InterPro" id="IPR009091">
    <property type="entry name" value="RCC1/BLIP-II"/>
</dbReference>
<evidence type="ECO:0000259" key="4">
    <source>
        <dbReference type="PROSITE" id="PS50010"/>
    </source>
</evidence>
<feature type="non-terminal residue" evidence="6">
    <location>
        <position position="1"/>
    </location>
</feature>
<evidence type="ECO:0000256" key="2">
    <source>
        <dbReference type="ARBA" id="ARBA00022737"/>
    </source>
</evidence>
<dbReference type="PROSITE" id="PS50010">
    <property type="entry name" value="DH_2"/>
    <property type="match status" value="1"/>
</dbReference>
<feature type="domain" description="VPS9" evidence="5">
    <location>
        <begin position="756"/>
        <end position="866"/>
    </location>
</feature>
<dbReference type="InterPro" id="IPR000219">
    <property type="entry name" value="DH_dom"/>
</dbReference>
<dbReference type="Pfam" id="PF25582">
    <property type="entry name" value="DH_Alsin"/>
    <property type="match status" value="1"/>
</dbReference>
<dbReference type="PANTHER" id="PTHR46089">
    <property type="entry name" value="ALSIN HOMOLOG"/>
    <property type="match status" value="1"/>
</dbReference>
<dbReference type="Pfam" id="PF02493">
    <property type="entry name" value="MORN"/>
    <property type="match status" value="8"/>
</dbReference>
<dbReference type="InterPro" id="IPR051984">
    <property type="entry name" value="Alsin"/>
</dbReference>
<dbReference type="Gene3D" id="2.20.110.10">
    <property type="entry name" value="Histone H3 K4-specific methyltransferase SET7/9 N-terminal domain"/>
    <property type="match status" value="2"/>
</dbReference>
<evidence type="ECO:0000313" key="7">
    <source>
        <dbReference type="Proteomes" id="UP001235939"/>
    </source>
</evidence>
<keyword evidence="7" id="KW-1185">Reference proteome</keyword>
<gene>
    <name evidence="6" type="ORF">LAZ67_23001619</name>
</gene>
<dbReference type="InterPro" id="IPR003123">
    <property type="entry name" value="VPS9"/>
</dbReference>
<proteinExistence type="predicted"/>
<feature type="domain" description="DH" evidence="4">
    <location>
        <begin position="155"/>
        <end position="342"/>
    </location>
</feature>
<evidence type="ECO:0000256" key="1">
    <source>
        <dbReference type="ARBA" id="ARBA00022658"/>
    </source>
</evidence>
<dbReference type="Proteomes" id="UP001235939">
    <property type="component" value="Chromosome 23"/>
</dbReference>
<dbReference type="InterPro" id="IPR035899">
    <property type="entry name" value="DBL_dom_sf"/>
</dbReference>
<dbReference type="Gene3D" id="1.20.1050.80">
    <property type="entry name" value="VPS9 domain"/>
    <property type="match status" value="1"/>
</dbReference>
<reference evidence="6 7" key="1">
    <citation type="submission" date="2022-03" db="EMBL/GenBank/DDBJ databases">
        <title>A chromosomal length assembly of Cordylochernes scorpioides.</title>
        <authorList>
            <person name="Zeh D."/>
            <person name="Zeh J."/>
        </authorList>
    </citation>
    <scope>NUCLEOTIDE SEQUENCE [LARGE SCALE GENOMIC DNA]</scope>
    <source>
        <strain evidence="6">IN4F17</strain>
        <tissue evidence="6">Whole Body</tissue>
    </source>
</reference>
<dbReference type="InterPro" id="IPR000408">
    <property type="entry name" value="Reg_chr_condens"/>
</dbReference>
<evidence type="ECO:0000256" key="3">
    <source>
        <dbReference type="PROSITE-ProRule" id="PRU00235"/>
    </source>
</evidence>
<evidence type="ECO:0000259" key="5">
    <source>
        <dbReference type="PROSITE" id="PS51205"/>
    </source>
</evidence>
<dbReference type="PROSITE" id="PS51205">
    <property type="entry name" value="VPS9"/>
    <property type="match status" value="1"/>
</dbReference>
<protein>
    <submittedName>
        <fullName evidence="6">ALS2</fullName>
    </submittedName>
</protein>
<dbReference type="SUPFAM" id="SSF50985">
    <property type="entry name" value="RCC1/BLIP-II"/>
    <property type="match status" value="1"/>
</dbReference>
<dbReference type="SUPFAM" id="SSF48065">
    <property type="entry name" value="DBL homology domain (DH-domain)"/>
    <property type="match status" value="1"/>
</dbReference>
<dbReference type="Gene3D" id="1.20.900.10">
    <property type="entry name" value="Dbl homology (DH) domain"/>
    <property type="match status" value="1"/>
</dbReference>
<dbReference type="Pfam" id="PF02204">
    <property type="entry name" value="VPS9"/>
    <property type="match status" value="1"/>
</dbReference>
<name>A0ABY6LQW4_9ARAC</name>
<feature type="repeat" description="RCC1" evidence="3">
    <location>
        <begin position="48"/>
        <end position="102"/>
    </location>
</feature>
<keyword evidence="2" id="KW-0677">Repeat</keyword>
<dbReference type="PROSITE" id="PS50012">
    <property type="entry name" value="RCC1_3"/>
    <property type="match status" value="1"/>
</dbReference>
<keyword evidence="1" id="KW-0344">Guanine-nucleotide releasing factor</keyword>
<dbReference type="PANTHER" id="PTHR46089:SF2">
    <property type="entry name" value="ALSIN HOMOLOG"/>
    <property type="match status" value="1"/>
</dbReference>
<dbReference type="Pfam" id="PF00415">
    <property type="entry name" value="RCC1"/>
    <property type="match status" value="1"/>
</dbReference>
<accession>A0ABY6LQW4</accession>